<accession>A0A2P2IR90</accession>
<dbReference type="AlphaFoldDB" id="A0A2P2IR90"/>
<evidence type="ECO:0000313" key="1">
    <source>
        <dbReference type="EMBL" id="MBW83762.1"/>
    </source>
</evidence>
<name>A0A2P2IR90_RHIMU</name>
<dbReference type="EMBL" id="GGEC01003279">
    <property type="protein sequence ID" value="MBW83762.1"/>
    <property type="molecule type" value="Transcribed_RNA"/>
</dbReference>
<reference evidence="1" key="1">
    <citation type="submission" date="2018-02" db="EMBL/GenBank/DDBJ databases">
        <title>Rhizophora mucronata_Transcriptome.</title>
        <authorList>
            <person name="Meera S.P."/>
            <person name="Sreeshan A."/>
            <person name="Augustine A."/>
        </authorList>
    </citation>
    <scope>NUCLEOTIDE SEQUENCE</scope>
    <source>
        <tissue evidence="1">Leaf</tissue>
    </source>
</reference>
<organism evidence="1">
    <name type="scientific">Rhizophora mucronata</name>
    <name type="common">Asiatic mangrove</name>
    <dbReference type="NCBI Taxonomy" id="61149"/>
    <lineage>
        <taxon>Eukaryota</taxon>
        <taxon>Viridiplantae</taxon>
        <taxon>Streptophyta</taxon>
        <taxon>Embryophyta</taxon>
        <taxon>Tracheophyta</taxon>
        <taxon>Spermatophyta</taxon>
        <taxon>Magnoliopsida</taxon>
        <taxon>eudicotyledons</taxon>
        <taxon>Gunneridae</taxon>
        <taxon>Pentapetalae</taxon>
        <taxon>rosids</taxon>
        <taxon>fabids</taxon>
        <taxon>Malpighiales</taxon>
        <taxon>Rhizophoraceae</taxon>
        <taxon>Rhizophora</taxon>
    </lineage>
</organism>
<protein>
    <submittedName>
        <fullName evidence="1">Uncharacterized protein</fullName>
    </submittedName>
</protein>
<sequence>MFYLEILITKGATINRIATPPITKYYITTLNHKPRYNPMKWCALIVESFPTPALASLPCAQSPEIFCKEETQPLGNKVIVDRWKNLKYWHRKQK</sequence>
<proteinExistence type="predicted"/>